<dbReference type="InterPro" id="IPR011856">
    <property type="entry name" value="tRNA_endonuc-like_dom_sf"/>
</dbReference>
<feature type="domain" description="Restriction endonuclease type IV Mrr" evidence="1">
    <location>
        <begin position="189"/>
        <end position="298"/>
    </location>
</feature>
<dbReference type="GO" id="GO:0003677">
    <property type="term" value="F:DNA binding"/>
    <property type="evidence" value="ECO:0007669"/>
    <property type="project" value="InterPro"/>
</dbReference>
<reference evidence="2 3" key="1">
    <citation type="submission" date="2019-11" db="EMBL/GenBank/DDBJ databases">
        <authorList>
            <person name="Holert J."/>
        </authorList>
    </citation>
    <scope>NUCLEOTIDE SEQUENCE [LARGE SCALE GENOMIC DNA]</scope>
    <source>
        <strain evidence="2">SB11_3</strain>
    </source>
</reference>
<dbReference type="InterPro" id="IPR007560">
    <property type="entry name" value="Restrct_endonuc_IV_Mrr"/>
</dbReference>
<protein>
    <recommendedName>
        <fullName evidence="1">Restriction endonuclease type IV Mrr domain-containing protein</fullName>
    </recommendedName>
</protein>
<dbReference type="Pfam" id="PF04471">
    <property type="entry name" value="Mrr_cat"/>
    <property type="match status" value="1"/>
</dbReference>
<gene>
    <name evidence="2" type="ORF">OPDIPICF_00076</name>
</gene>
<dbReference type="Gene3D" id="3.40.1350.10">
    <property type="match status" value="1"/>
</dbReference>
<proteinExistence type="predicted"/>
<evidence type="ECO:0000313" key="2">
    <source>
        <dbReference type="EMBL" id="CAA0079151.1"/>
    </source>
</evidence>
<evidence type="ECO:0000259" key="1">
    <source>
        <dbReference type="Pfam" id="PF04471"/>
    </source>
</evidence>
<dbReference type="EMBL" id="CACSIO010000001">
    <property type="protein sequence ID" value="CAA0079151.1"/>
    <property type="molecule type" value="Genomic_DNA"/>
</dbReference>
<dbReference type="AlphaFoldDB" id="A0A5S9MR20"/>
<name>A0A5S9MR20_9GAMM</name>
<organism evidence="2 3">
    <name type="scientific">BD1-7 clade bacterium</name>
    <dbReference type="NCBI Taxonomy" id="2029982"/>
    <lineage>
        <taxon>Bacteria</taxon>
        <taxon>Pseudomonadati</taxon>
        <taxon>Pseudomonadota</taxon>
        <taxon>Gammaproteobacteria</taxon>
        <taxon>Cellvibrionales</taxon>
        <taxon>Spongiibacteraceae</taxon>
        <taxon>BD1-7 clade</taxon>
    </lineage>
</organism>
<dbReference type="GO" id="GO:0004519">
    <property type="term" value="F:endonuclease activity"/>
    <property type="evidence" value="ECO:0007669"/>
    <property type="project" value="InterPro"/>
</dbReference>
<accession>A0A5S9MR20</accession>
<dbReference type="Proteomes" id="UP000441399">
    <property type="component" value="Unassembled WGS sequence"/>
</dbReference>
<dbReference type="OrthoDB" id="9803736at2"/>
<evidence type="ECO:0000313" key="3">
    <source>
        <dbReference type="Proteomes" id="UP000441399"/>
    </source>
</evidence>
<dbReference type="GO" id="GO:0009307">
    <property type="term" value="P:DNA restriction-modification system"/>
    <property type="evidence" value="ECO:0007669"/>
    <property type="project" value="InterPro"/>
</dbReference>
<sequence length="326" mass="36976">MKTGWLVRAGRYETLFNHFEQEHCVAIGWPELGDLLQYRTQDELQRACEQHLSPVQLDKIWQISAMAWRFSQSITKGDLIVSYCSKRREYILCEDQGEYSFDPGRIPFHPHLRKVRILGYKKRDALKVTTRNSVGRTAPLFRLDDDTINDLLALPGDQSALLKEEPAVLSKMEQNLEYQSLELVKDKLSRFDQSRLQTLLCGLFDVAGFGAEVVMEDGGNWSKVAISRDGMALGGVSLAVLMHKHQPVTVSDVQEVLDASEDAEQGILVTISYLDTEAKNLAQKQQARLKVWDISVLAHKVLQHYDNLNAHAQALLPLSKVYWPTV</sequence>
<keyword evidence="3" id="KW-1185">Reference proteome</keyword>